<organism evidence="2 3">
    <name type="scientific">Bugula neritina</name>
    <name type="common">Brown bryozoan</name>
    <name type="synonym">Sertularia neritina</name>
    <dbReference type="NCBI Taxonomy" id="10212"/>
    <lineage>
        <taxon>Eukaryota</taxon>
        <taxon>Metazoa</taxon>
        <taxon>Spiralia</taxon>
        <taxon>Lophotrochozoa</taxon>
        <taxon>Bryozoa</taxon>
        <taxon>Gymnolaemata</taxon>
        <taxon>Cheilostomatida</taxon>
        <taxon>Flustrina</taxon>
        <taxon>Buguloidea</taxon>
        <taxon>Bugulidae</taxon>
        <taxon>Bugula</taxon>
    </lineage>
</organism>
<comment type="caution">
    <text evidence="2">The sequence shown here is derived from an EMBL/GenBank/DDBJ whole genome shotgun (WGS) entry which is preliminary data.</text>
</comment>
<dbReference type="AlphaFoldDB" id="A0A7J7KCB9"/>
<accession>A0A7J7KCB9</accession>
<evidence type="ECO:0000313" key="3">
    <source>
        <dbReference type="Proteomes" id="UP000593567"/>
    </source>
</evidence>
<evidence type="ECO:0000256" key="1">
    <source>
        <dbReference type="SAM" id="MobiDB-lite"/>
    </source>
</evidence>
<reference evidence="2" key="1">
    <citation type="submission" date="2020-06" db="EMBL/GenBank/DDBJ databases">
        <title>Draft genome of Bugula neritina, a colonial animal packing powerful symbionts and potential medicines.</title>
        <authorList>
            <person name="Rayko M."/>
        </authorList>
    </citation>
    <scope>NUCLEOTIDE SEQUENCE [LARGE SCALE GENOMIC DNA]</scope>
    <source>
        <strain evidence="2">Kwan_BN1</strain>
    </source>
</reference>
<evidence type="ECO:0000313" key="2">
    <source>
        <dbReference type="EMBL" id="KAF6035853.1"/>
    </source>
</evidence>
<dbReference type="Proteomes" id="UP000593567">
    <property type="component" value="Unassembled WGS sequence"/>
</dbReference>
<gene>
    <name evidence="2" type="ORF">EB796_005840</name>
</gene>
<dbReference type="EMBL" id="VXIV02000818">
    <property type="protein sequence ID" value="KAF6035853.1"/>
    <property type="molecule type" value="Genomic_DNA"/>
</dbReference>
<proteinExistence type="predicted"/>
<feature type="region of interest" description="Disordered" evidence="1">
    <location>
        <begin position="1"/>
        <end position="22"/>
    </location>
</feature>
<sequence length="96" mass="10496">MLCCLDSAAPDRSSSPCGTTAKPAKKKKRRAFCSLSFSSAPALSNSICGLEQHISKVEDKLDQLTPQMLTITSKLASLKDSLARLKCKAFHLRERK</sequence>
<keyword evidence="3" id="KW-1185">Reference proteome</keyword>
<name>A0A7J7KCB9_BUGNE</name>
<protein>
    <submittedName>
        <fullName evidence="2">Uncharacterized protein</fullName>
    </submittedName>
</protein>